<feature type="region of interest" description="Disordered" evidence="1">
    <location>
        <begin position="31"/>
        <end position="61"/>
    </location>
</feature>
<evidence type="ECO:0000256" key="1">
    <source>
        <dbReference type="SAM" id="MobiDB-lite"/>
    </source>
</evidence>
<keyword evidence="5" id="KW-1185">Reference proteome</keyword>
<dbReference type="InterPro" id="IPR006598">
    <property type="entry name" value="CAP10"/>
</dbReference>
<reference evidence="4" key="1">
    <citation type="submission" date="2023-11" db="EMBL/GenBank/DDBJ databases">
        <authorList>
            <person name="Alioto T."/>
            <person name="Alioto T."/>
            <person name="Gomez Garrido J."/>
        </authorList>
    </citation>
    <scope>NUCLEOTIDE SEQUENCE</scope>
</reference>
<evidence type="ECO:0000259" key="3">
    <source>
        <dbReference type="SMART" id="SM00672"/>
    </source>
</evidence>
<dbReference type="SMART" id="SM00672">
    <property type="entry name" value="CAP10"/>
    <property type="match status" value="1"/>
</dbReference>
<evidence type="ECO:0000313" key="5">
    <source>
        <dbReference type="Proteomes" id="UP001296104"/>
    </source>
</evidence>
<proteinExistence type="predicted"/>
<dbReference type="PANTHER" id="PTHR12203:SF107">
    <property type="entry name" value="GLYCOSYL TRANSFERASE CAP10 DOMAIN-CONTAINING PROTEIN"/>
    <property type="match status" value="1"/>
</dbReference>
<accession>A0AAI8YUC7</accession>
<name>A0AAI8YUC7_9PEZI</name>
<feature type="region of interest" description="Disordered" evidence="1">
    <location>
        <begin position="465"/>
        <end position="484"/>
    </location>
</feature>
<gene>
    <name evidence="4" type="ORF">LECACI_7A002140</name>
</gene>
<dbReference type="PANTHER" id="PTHR12203">
    <property type="entry name" value="KDEL LYS-ASP-GLU-LEU CONTAINING - RELATED"/>
    <property type="match status" value="1"/>
</dbReference>
<feature type="chain" id="PRO_5042578380" description="Glycosyl transferase CAP10 domain-containing protein" evidence="2">
    <location>
        <begin position="28"/>
        <end position="484"/>
    </location>
</feature>
<sequence length="484" mass="56700">MKTLTLYGTAFVLIATILIFIATQSGSSVPLDDISDGYRSSKDRAPPKPQNPQAPLPQTHTHEGWQFEHKRDARNYGLSEEQCNVAFPQLFKEVGRAVQHRRETWGDITPDENEVEWRKDGIVRAMIHENQLYIINPLEVWDGNHRPRTMATLHSIHRAISAYQGKLPDIEFSFTVQDFAMDDRDGNYTTWTYTRLPHQEKLWLMPDFGMWGWPDVGLRSYPEFQAVIEHEEDEFVDKVPKVVWRGSVAVGSKDVRQGLVEHSKGYPWSDVQVLDWSNSSNIEERLLSMQDHCSYMFMAQTEGNSYSGRLKFLLNCHSILFSHELEWLELYHHLLKHEGPDQNYIRVKRDYRDLPEHMSYYTKPANVAKAQKIADNARRIFRERYLTPAAEACYWRALIRGWASVQGFTPEFWVEVKKFDKVYQKERTKRVPRGAPFEAYALMEEVEWDIPAKPRVLHVGYDLEEERERRKKIAEERAKKKANP</sequence>
<dbReference type="Proteomes" id="UP001296104">
    <property type="component" value="Unassembled WGS sequence"/>
</dbReference>
<feature type="signal peptide" evidence="2">
    <location>
        <begin position="1"/>
        <end position="27"/>
    </location>
</feature>
<comment type="caution">
    <text evidence="4">The sequence shown here is derived from an EMBL/GenBank/DDBJ whole genome shotgun (WGS) entry which is preliminary data.</text>
</comment>
<dbReference type="Pfam" id="PF05686">
    <property type="entry name" value="Glyco_transf_90"/>
    <property type="match status" value="1"/>
</dbReference>
<dbReference type="InterPro" id="IPR051091">
    <property type="entry name" value="O-Glucosyltr/Glycosyltrsf_90"/>
</dbReference>
<evidence type="ECO:0000256" key="2">
    <source>
        <dbReference type="SAM" id="SignalP"/>
    </source>
</evidence>
<keyword evidence="2" id="KW-0732">Signal</keyword>
<feature type="domain" description="Glycosyl transferase CAP10" evidence="3">
    <location>
        <begin position="166"/>
        <end position="409"/>
    </location>
</feature>
<dbReference type="AlphaFoldDB" id="A0AAI8YUC7"/>
<organism evidence="4 5">
    <name type="scientific">Lecanosticta acicola</name>
    <dbReference type="NCBI Taxonomy" id="111012"/>
    <lineage>
        <taxon>Eukaryota</taxon>
        <taxon>Fungi</taxon>
        <taxon>Dikarya</taxon>
        <taxon>Ascomycota</taxon>
        <taxon>Pezizomycotina</taxon>
        <taxon>Dothideomycetes</taxon>
        <taxon>Dothideomycetidae</taxon>
        <taxon>Mycosphaerellales</taxon>
        <taxon>Mycosphaerellaceae</taxon>
        <taxon>Lecanosticta</taxon>
    </lineage>
</organism>
<dbReference type="EMBL" id="CAVMBE010000009">
    <property type="protein sequence ID" value="CAK3880834.1"/>
    <property type="molecule type" value="Genomic_DNA"/>
</dbReference>
<protein>
    <recommendedName>
        <fullName evidence="3">Glycosyl transferase CAP10 domain-containing protein</fullName>
    </recommendedName>
</protein>
<evidence type="ECO:0000313" key="4">
    <source>
        <dbReference type="EMBL" id="CAK3880834.1"/>
    </source>
</evidence>